<evidence type="ECO:0000313" key="3">
    <source>
        <dbReference type="EMBL" id="EFA76500.1"/>
    </source>
</evidence>
<evidence type="ECO:0000259" key="2">
    <source>
        <dbReference type="PROSITE" id="PS51823"/>
    </source>
</evidence>
<protein>
    <recommendedName>
        <fullName evidence="2">Clu domain-containing protein</fullName>
    </recommendedName>
</protein>
<evidence type="ECO:0000256" key="1">
    <source>
        <dbReference type="SAM" id="MobiDB-lite"/>
    </source>
</evidence>
<comment type="caution">
    <text evidence="3">The sequence shown here is derived from an EMBL/GenBank/DDBJ whole genome shotgun (WGS) entry which is preliminary data.</text>
</comment>
<dbReference type="Proteomes" id="UP000001396">
    <property type="component" value="Unassembled WGS sequence"/>
</dbReference>
<dbReference type="Gene3D" id="3.80.10.10">
    <property type="entry name" value="Ribonuclease Inhibitor"/>
    <property type="match status" value="1"/>
</dbReference>
<dbReference type="RefSeq" id="XP_020428632.1">
    <property type="nucleotide sequence ID" value="XM_020581047.1"/>
</dbReference>
<dbReference type="Pfam" id="PF13236">
    <property type="entry name" value="CLU"/>
    <property type="match status" value="1"/>
</dbReference>
<dbReference type="InterPro" id="IPR033646">
    <property type="entry name" value="CLU-central"/>
</dbReference>
<dbReference type="PANTHER" id="PTHR12601:SF8">
    <property type="entry name" value="CLU DOMAIN-CONTAINING PROTEIN"/>
    <property type="match status" value="1"/>
</dbReference>
<name>D3BQT0_HETP5</name>
<keyword evidence="4" id="KW-1185">Reference proteome</keyword>
<dbReference type="GeneID" id="31365739"/>
<dbReference type="InterPro" id="IPR032675">
    <property type="entry name" value="LRR_dom_sf"/>
</dbReference>
<accession>D3BQT0</accession>
<dbReference type="InterPro" id="IPR027523">
    <property type="entry name" value="CLU_prot"/>
</dbReference>
<dbReference type="GO" id="GO:0003729">
    <property type="term" value="F:mRNA binding"/>
    <property type="evidence" value="ECO:0007669"/>
    <property type="project" value="TreeGrafter"/>
</dbReference>
<dbReference type="EMBL" id="ADBJ01000047">
    <property type="protein sequence ID" value="EFA76500.1"/>
    <property type="molecule type" value="Genomic_DNA"/>
</dbReference>
<feature type="domain" description="Clu" evidence="2">
    <location>
        <begin position="197"/>
        <end position="448"/>
    </location>
</feature>
<dbReference type="InParanoid" id="D3BQT0"/>
<feature type="compositionally biased region" description="Low complexity" evidence="1">
    <location>
        <begin position="207"/>
        <end position="221"/>
    </location>
</feature>
<feature type="region of interest" description="Disordered" evidence="1">
    <location>
        <begin position="1"/>
        <end position="31"/>
    </location>
</feature>
<dbReference type="PROSITE" id="PS51823">
    <property type="entry name" value="CLU"/>
    <property type="match status" value="1"/>
</dbReference>
<feature type="compositionally biased region" description="Low complexity" evidence="1">
    <location>
        <begin position="146"/>
        <end position="161"/>
    </location>
</feature>
<organism evidence="3 4">
    <name type="scientific">Heterostelium pallidum (strain ATCC 26659 / Pp 5 / PN500)</name>
    <name type="common">Cellular slime mold</name>
    <name type="synonym">Polysphondylium pallidum</name>
    <dbReference type="NCBI Taxonomy" id="670386"/>
    <lineage>
        <taxon>Eukaryota</taxon>
        <taxon>Amoebozoa</taxon>
        <taxon>Evosea</taxon>
        <taxon>Eumycetozoa</taxon>
        <taxon>Dictyostelia</taxon>
        <taxon>Acytosteliales</taxon>
        <taxon>Acytosteliaceae</taxon>
        <taxon>Heterostelium</taxon>
    </lineage>
</organism>
<evidence type="ECO:0000313" key="4">
    <source>
        <dbReference type="Proteomes" id="UP000001396"/>
    </source>
</evidence>
<sequence>MYNNISNNNNNENNNNSNNNNSSSMSSSKSNYSIWSQSQNYSTMTTSMTSSYDNVDGSLPVSTNPQNTNKSRDSMVKSDQSVDSTGSNNNGYGSSYGSCYNITDNSYSDSYRSLYSNSYNNNSNNTNGNSNNNNIEGSVGYSSYGDMSDYGGSGENNNSNGYGYGDDEDDSKKEKQQRQHKLHNTPKVNVFDIYNSAMKKKHGGSGFTTSESTDSSSPNSGDWNKRFQSIMDRPESGLKYQLLSVIVNDFVHCASTFGKIIIAERYLSNDEKTIKPLALGGVAGGEKYRCNDIVFKFVVDVEIADGVWMYGGDKRSDEKAQKSAGHELKGWNHVFDAGSSLIRLPLMTIIDFAGYRLLAICSLPIGKKTIVYGSNDGGITVNNRDSLVEKEMVKLARKLNLKGHQVGLMEDTKTLIFGPGDIEVHRGTDGRYYMIDFARIFPPEYSGIYKESIGREIFYYMLRPELVESNSVPLSSDAFTAWQHSSESEESNQEVVDTTQRLHDLLIPECVEHINDEVAGQNQMENQYFETENLVRDLKYYQQQLSSIEKLLHIIHLKGINFRYIGTVCQSITHINTKRLLFTEVVARVWKKIIKDRLRDLVEISNRPSDKAIIIFTELFDLLLNKSKEAKEKYRDFWSLVRYGSFKYTAMSAFPNCLSSNQMNIKYDLRNSVDTKILVLRLIKIFGIRVRSDSFNHFINSASYVISSHDIESVGAVVKYPMIVDFAYGSCLLYRAQRGIEENSLAPIDLQRLMTMSQQKLQSALSSMPNSSKVILKQVSTFVLRSDLTTNCNEAIHLLDKANNLLKQQQQNSEETTFDETNPITTTPTPTFGVDSNTLALGGLILLKLATYKLFLQYDFPSFTENLTLAIEKFESSLEQDSDYVEMYLRQLLPFDSDHNGELGVVPNTPSIIADYRRNEFLTLIYMLSMCIEESSKLRPFTANLISEIRFISAFEIPLSVEQLFDNSVTVHLFTNIANVTHLSVTNYTLQHDCSHSIARLQHLTSLKFTNISFSQSGDIDDPAIQTYNHFLRELLTNAPMLTELTLSSGDLDDTSFEGIPQLMGNIDSLSLIQCALTDKTFIEIGEQIGSQLKRFEIFSRYDSSGEKGLASLLGKLNSVRELDIHYKLSKETSKEILPFASNLERFSCSSAISAEHLAEIAKLAEDIVELDLSFTSADDSVIHALASHGAKRLKLLKFGQTNIGREQDSTIIPTLTTMNLDLTVLHLNRYNGEASALWALLSSLPNLVELRMPEYLLLPKLLAEYNSNDYEPLGSELSELRVLDLMLVNVSSASLVELLSLSPMIESISFSAASVINDCGYVLEMDDNFFEAILPYLGNVKYINLANTSVQKNHIDTILAQCKSISSIDIYNCKTISAQIIYNLGVEYPYVKFK</sequence>
<gene>
    <name evidence="3" type="ORF">PPL_10268</name>
</gene>
<dbReference type="SUPFAM" id="SSF52047">
    <property type="entry name" value="RNI-like"/>
    <property type="match status" value="2"/>
</dbReference>
<dbReference type="Pfam" id="PF12807">
    <property type="entry name" value="eIF3_p135"/>
    <property type="match status" value="1"/>
</dbReference>
<feature type="region of interest" description="Disordered" evidence="1">
    <location>
        <begin position="202"/>
        <end position="226"/>
    </location>
</feature>
<dbReference type="InterPro" id="IPR025697">
    <property type="entry name" value="CLU_dom"/>
</dbReference>
<reference evidence="3 4" key="1">
    <citation type="journal article" date="2011" name="Genome Res.">
        <title>Phylogeny-wide analysis of social amoeba genomes highlights ancient origins for complex intercellular communication.</title>
        <authorList>
            <person name="Heidel A.J."/>
            <person name="Lawal H.M."/>
            <person name="Felder M."/>
            <person name="Schilde C."/>
            <person name="Helps N.R."/>
            <person name="Tunggal B."/>
            <person name="Rivero F."/>
            <person name="John U."/>
            <person name="Schleicher M."/>
            <person name="Eichinger L."/>
            <person name="Platzer M."/>
            <person name="Noegel A.A."/>
            <person name="Schaap P."/>
            <person name="Gloeckner G."/>
        </authorList>
    </citation>
    <scope>NUCLEOTIDE SEQUENCE [LARGE SCALE GENOMIC DNA]</scope>
    <source>
        <strain evidence="4">ATCC 26659 / Pp 5 / PN500</strain>
    </source>
</reference>
<dbReference type="PANTHER" id="PTHR12601">
    <property type="entry name" value="EUKARYOTIC TRANSLATION INITIATION FACTOR 3 SUBUNIT EIF-3"/>
    <property type="match status" value="1"/>
</dbReference>
<feature type="compositionally biased region" description="Low complexity" evidence="1">
    <location>
        <begin position="86"/>
        <end position="95"/>
    </location>
</feature>
<feature type="region of interest" description="Disordered" evidence="1">
    <location>
        <begin position="146"/>
        <end position="186"/>
    </location>
</feature>
<proteinExistence type="predicted"/>
<dbReference type="GO" id="GO:0048312">
    <property type="term" value="P:intracellular distribution of mitochondria"/>
    <property type="evidence" value="ECO:0007669"/>
    <property type="project" value="TreeGrafter"/>
</dbReference>
<dbReference type="GO" id="GO:0005737">
    <property type="term" value="C:cytoplasm"/>
    <property type="evidence" value="ECO:0007669"/>
    <property type="project" value="TreeGrafter"/>
</dbReference>
<feature type="compositionally biased region" description="Polar residues" evidence="1">
    <location>
        <begin position="60"/>
        <end position="69"/>
    </location>
</feature>
<feature type="region of interest" description="Disordered" evidence="1">
    <location>
        <begin position="52"/>
        <end position="95"/>
    </location>
</feature>